<evidence type="ECO:0000313" key="3">
    <source>
        <dbReference type="EMBL" id="KKA22814.1"/>
    </source>
</evidence>
<dbReference type="PANTHER" id="PTHR31126:SF10">
    <property type="entry name" value="PROTEIN PHOSPHATASE, PUTATIVE (AFU_ORTHOLOGUE AFUA_6G06650)-RELATED"/>
    <property type="match status" value="1"/>
</dbReference>
<dbReference type="AlphaFoldDB" id="A0A0F4YX53"/>
<dbReference type="SUPFAM" id="SSF52799">
    <property type="entry name" value="(Phosphotyrosine protein) phosphatases II"/>
    <property type="match status" value="1"/>
</dbReference>
<dbReference type="STRING" id="1408163.A0A0F4YX53"/>
<evidence type="ECO:0000313" key="4">
    <source>
        <dbReference type="Proteomes" id="UP000053958"/>
    </source>
</evidence>
<dbReference type="Gene3D" id="3.50.50.60">
    <property type="entry name" value="FAD/NAD(P)-binding domain"/>
    <property type="match status" value="1"/>
</dbReference>
<accession>A0A0F4YX53</accession>
<keyword evidence="4" id="KW-1185">Reference proteome</keyword>
<comment type="caution">
    <text evidence="3">The sequence shown here is derived from an EMBL/GenBank/DDBJ whole genome shotgun (WGS) entry which is preliminary data.</text>
</comment>
<protein>
    <recommendedName>
        <fullName evidence="2">Tyrosine specific protein phosphatases domain-containing protein</fullName>
    </recommendedName>
</protein>
<dbReference type="InterPro" id="IPR029021">
    <property type="entry name" value="Prot-tyrosine_phosphatase-like"/>
</dbReference>
<dbReference type="GO" id="GO:0004721">
    <property type="term" value="F:phosphoprotein phosphatase activity"/>
    <property type="evidence" value="ECO:0007669"/>
    <property type="project" value="InterPro"/>
</dbReference>
<organism evidence="3 4">
    <name type="scientific">Rasamsonia emersonii (strain ATCC 16479 / CBS 393.64 / IMI 116815)</name>
    <dbReference type="NCBI Taxonomy" id="1408163"/>
    <lineage>
        <taxon>Eukaryota</taxon>
        <taxon>Fungi</taxon>
        <taxon>Dikarya</taxon>
        <taxon>Ascomycota</taxon>
        <taxon>Pezizomycotina</taxon>
        <taxon>Eurotiomycetes</taxon>
        <taxon>Eurotiomycetidae</taxon>
        <taxon>Eurotiales</taxon>
        <taxon>Trichocomaceae</taxon>
        <taxon>Rasamsonia</taxon>
    </lineage>
</organism>
<dbReference type="PROSITE" id="PS00383">
    <property type="entry name" value="TYR_PHOSPHATASE_1"/>
    <property type="match status" value="1"/>
</dbReference>
<name>A0A0F4YX53_RASE3</name>
<dbReference type="InterPro" id="IPR016130">
    <property type="entry name" value="Tyr_Pase_AS"/>
</dbReference>
<dbReference type="Proteomes" id="UP000053958">
    <property type="component" value="Unassembled WGS sequence"/>
</dbReference>
<reference evidence="3 4" key="1">
    <citation type="submission" date="2015-04" db="EMBL/GenBank/DDBJ databases">
        <authorList>
            <person name="Heijne W.H."/>
            <person name="Fedorova N.D."/>
            <person name="Nierman W.C."/>
            <person name="Vollebregt A.W."/>
            <person name="Zhao Z."/>
            <person name="Wu L."/>
            <person name="Kumar M."/>
            <person name="Stam H."/>
            <person name="van den Berg M.A."/>
            <person name="Pel H.J."/>
        </authorList>
    </citation>
    <scope>NUCLEOTIDE SEQUENCE [LARGE SCALE GENOMIC DNA]</scope>
    <source>
        <strain evidence="3 4">CBS 393.64</strain>
    </source>
</reference>
<evidence type="ECO:0000256" key="1">
    <source>
        <dbReference type="SAM" id="MobiDB-lite"/>
    </source>
</evidence>
<gene>
    <name evidence="3" type="ORF">T310_3168</name>
</gene>
<feature type="compositionally biased region" description="Low complexity" evidence="1">
    <location>
        <begin position="260"/>
        <end position="284"/>
    </location>
</feature>
<dbReference type="InterPro" id="IPR002937">
    <property type="entry name" value="Amino_oxidase"/>
</dbReference>
<dbReference type="InterPro" id="IPR026893">
    <property type="entry name" value="Tyr/Ser_Pase_IphP-type"/>
</dbReference>
<proteinExistence type="predicted"/>
<feature type="compositionally biased region" description="Polar residues" evidence="1">
    <location>
        <begin position="219"/>
        <end position="248"/>
    </location>
</feature>
<dbReference type="Gene3D" id="1.10.10.1620">
    <property type="match status" value="1"/>
</dbReference>
<dbReference type="Pfam" id="PF13450">
    <property type="entry name" value="NAD_binding_8"/>
    <property type="match status" value="1"/>
</dbReference>
<dbReference type="PANTHER" id="PTHR31126">
    <property type="entry name" value="TYROSINE-PROTEIN PHOSPHATASE"/>
    <property type="match status" value="1"/>
</dbReference>
<sequence>MDVGIVGAGIAGLYTALLFQREGHRVTVYEAGSRIGGRIYTNGCPRNPSSYSPEHSRTADMVIYERTSDPEHTLCALQDWSPFPDPVLGEVASSMLWGTDQFVDAFDVCWSQEYATGDAMLLSGQFSRFYEAAKQPEGNIYFAGEHLSQHHTWIAGAVDSSLQATSAMLGNKEIKALGEEYTTNLGKRKAKGHSNCSKGGCSVHGNVIDSWPDSAFPHSRQTSLTDSPRQQASRPPPDTSTKPNQAGAWSSSFVVVKKTTSKSKSTTKSTAKSTSTTTTLSSMTGSPGFDLASPDRPFDDILNFRDVGRSINDIYGSKIIKEGILFRSARPDDASERDKLRLVDELGISTIIDLRSNTEHIMATNKRRAALSLESSDVAVLADPDEHLLELPGVRRYMISLTGRAFEKALLWRLDWYNFIKVLGLVASGYRTAAVKIIGSQVMKPRGLIGLAQDTLDCGAAEMRETFDLLAEDDTYPTVIHCTQGKDRTGLIVIMLLLLAGVVPLDAISRDYVKSEAELIPELEERMEEIRSIGLDENYAKCPPGFAEKIKEYLDTKYGGVEGYLLSIGVSKEKQEKIRKRLLV</sequence>
<feature type="domain" description="Tyrosine specific protein phosphatases" evidence="2">
    <location>
        <begin position="464"/>
        <end position="527"/>
    </location>
</feature>
<dbReference type="OrthoDB" id="9988524at2759"/>
<dbReference type="SUPFAM" id="SSF51971">
    <property type="entry name" value="Nucleotide-binding domain"/>
    <property type="match status" value="1"/>
</dbReference>
<evidence type="ECO:0000259" key="2">
    <source>
        <dbReference type="PROSITE" id="PS50056"/>
    </source>
</evidence>
<dbReference type="Gene3D" id="3.90.190.10">
    <property type="entry name" value="Protein tyrosine phosphatase superfamily"/>
    <property type="match status" value="1"/>
</dbReference>
<dbReference type="GO" id="GO:0016491">
    <property type="term" value="F:oxidoreductase activity"/>
    <property type="evidence" value="ECO:0007669"/>
    <property type="project" value="InterPro"/>
</dbReference>
<feature type="region of interest" description="Disordered" evidence="1">
    <location>
        <begin position="260"/>
        <end position="292"/>
    </location>
</feature>
<dbReference type="EMBL" id="LASV01000124">
    <property type="protein sequence ID" value="KKA22814.1"/>
    <property type="molecule type" value="Genomic_DNA"/>
</dbReference>
<dbReference type="GeneID" id="25315518"/>
<dbReference type="PROSITE" id="PS50056">
    <property type="entry name" value="TYR_PHOSPHATASE_2"/>
    <property type="match status" value="1"/>
</dbReference>
<feature type="region of interest" description="Disordered" evidence="1">
    <location>
        <begin position="212"/>
        <end position="248"/>
    </location>
</feature>
<dbReference type="Pfam" id="PF13350">
    <property type="entry name" value="Y_phosphatase3"/>
    <property type="match status" value="1"/>
</dbReference>
<dbReference type="RefSeq" id="XP_013329426.1">
    <property type="nucleotide sequence ID" value="XM_013473972.1"/>
</dbReference>
<dbReference type="InterPro" id="IPR036188">
    <property type="entry name" value="FAD/NAD-bd_sf"/>
</dbReference>
<dbReference type="InterPro" id="IPR000387">
    <property type="entry name" value="Tyr_Pase_dom"/>
</dbReference>
<dbReference type="Pfam" id="PF01593">
    <property type="entry name" value="Amino_oxidase"/>
    <property type="match status" value="1"/>
</dbReference>